<dbReference type="PROSITE" id="PS50928">
    <property type="entry name" value="ABC_TM1"/>
    <property type="match status" value="1"/>
</dbReference>
<feature type="domain" description="ABC transmembrane type-1" evidence="8">
    <location>
        <begin position="64"/>
        <end position="274"/>
    </location>
</feature>
<name>T1B6F1_9ZZZZ</name>
<keyword evidence="6 7" id="KW-0472">Membrane</keyword>
<feature type="transmembrane region" description="Helical" evidence="7">
    <location>
        <begin position="21"/>
        <end position="46"/>
    </location>
</feature>
<dbReference type="GO" id="GO:0005886">
    <property type="term" value="C:plasma membrane"/>
    <property type="evidence" value="ECO:0007669"/>
    <property type="project" value="UniProtKB-SubCell"/>
</dbReference>
<evidence type="ECO:0000256" key="6">
    <source>
        <dbReference type="ARBA" id="ARBA00023136"/>
    </source>
</evidence>
<feature type="transmembrane region" description="Helical" evidence="7">
    <location>
        <begin position="255"/>
        <end position="277"/>
    </location>
</feature>
<keyword evidence="3" id="KW-1003">Cell membrane</keyword>
<keyword evidence="2" id="KW-0813">Transport</keyword>
<dbReference type="AlphaFoldDB" id="T1B6F1"/>
<sequence>MTGPSRPPPGPRLPSRSAWGSVLPAILGGSLILLFLLPLLALVTYAPPEEILQEATNPGVLASLSVTLLASGIALALSLALGVPLGYLLARRSFRGKPILHSVVTLPLVLPHLVAGLAILLLFSPASPIGAFAVRLGFPVFETLWGVVLVMVYVSASYTVLSSELAFRAVDASVLEAARSLGATPGEVTVSVTLPLAFRGIVAGALLSWSRAVSEIGGFLILAYAVYPSSLYPGPVTSPISIYIFNLYQLGDLKGAAAVSSLLVLIALALFLAVRFVEGRGALPWARGDLLP</sequence>
<reference evidence="9" key="2">
    <citation type="journal article" date="2014" name="ISME J.">
        <title>Microbial stratification in low pH oxic and suboxic macroscopic growths along an acid mine drainage.</title>
        <authorList>
            <person name="Mendez-Garcia C."/>
            <person name="Mesa V."/>
            <person name="Sprenger R.R."/>
            <person name="Richter M."/>
            <person name="Diez M.S."/>
            <person name="Solano J."/>
            <person name="Bargiela R."/>
            <person name="Golyshina O.V."/>
            <person name="Manteca A."/>
            <person name="Ramos J.L."/>
            <person name="Gallego J.R."/>
            <person name="Llorente I."/>
            <person name="Martins Dos Santos V.A."/>
            <person name="Jensen O.N."/>
            <person name="Pelaez A.I."/>
            <person name="Sanchez J."/>
            <person name="Ferrer M."/>
        </authorList>
    </citation>
    <scope>NUCLEOTIDE SEQUENCE</scope>
</reference>
<gene>
    <name evidence="9" type="ORF">B1B_12015</name>
</gene>
<evidence type="ECO:0000256" key="2">
    <source>
        <dbReference type="ARBA" id="ARBA00022448"/>
    </source>
</evidence>
<feature type="transmembrane region" description="Helical" evidence="7">
    <location>
        <begin position="66"/>
        <end position="90"/>
    </location>
</feature>
<dbReference type="CDD" id="cd06261">
    <property type="entry name" value="TM_PBP2"/>
    <property type="match status" value="1"/>
</dbReference>
<dbReference type="Gene3D" id="1.10.3720.10">
    <property type="entry name" value="MetI-like"/>
    <property type="match status" value="1"/>
</dbReference>
<reference evidence="9" key="1">
    <citation type="submission" date="2013-08" db="EMBL/GenBank/DDBJ databases">
        <authorList>
            <person name="Mendez C."/>
            <person name="Richter M."/>
            <person name="Ferrer M."/>
            <person name="Sanchez J."/>
        </authorList>
    </citation>
    <scope>NUCLEOTIDE SEQUENCE</scope>
</reference>
<dbReference type="EMBL" id="AUZY01007837">
    <property type="protein sequence ID" value="EQD48519.1"/>
    <property type="molecule type" value="Genomic_DNA"/>
</dbReference>
<feature type="transmembrane region" description="Helical" evidence="7">
    <location>
        <begin position="143"/>
        <end position="161"/>
    </location>
</feature>
<evidence type="ECO:0000256" key="5">
    <source>
        <dbReference type="ARBA" id="ARBA00022989"/>
    </source>
</evidence>
<comment type="caution">
    <text evidence="9">The sequence shown here is derived from an EMBL/GenBank/DDBJ whole genome shotgun (WGS) entry which is preliminary data.</text>
</comment>
<proteinExistence type="predicted"/>
<keyword evidence="5 7" id="KW-1133">Transmembrane helix</keyword>
<evidence type="ECO:0000256" key="1">
    <source>
        <dbReference type="ARBA" id="ARBA00004651"/>
    </source>
</evidence>
<feature type="transmembrane region" description="Helical" evidence="7">
    <location>
        <begin position="216"/>
        <end position="235"/>
    </location>
</feature>
<comment type="subcellular location">
    <subcellularLocation>
        <location evidence="1">Cell membrane</location>
        <topology evidence="1">Multi-pass membrane protein</topology>
    </subcellularLocation>
</comment>
<dbReference type="PANTHER" id="PTHR30183:SF3">
    <property type="entry name" value="MOLYBDENUM TRANSPORT SYSTEM PERMEASE PROTEIN MODB"/>
    <property type="match status" value="1"/>
</dbReference>
<keyword evidence="4 7" id="KW-0812">Transmembrane</keyword>
<dbReference type="GO" id="GO:0055085">
    <property type="term" value="P:transmembrane transport"/>
    <property type="evidence" value="ECO:0007669"/>
    <property type="project" value="InterPro"/>
</dbReference>
<organism evidence="9">
    <name type="scientific">mine drainage metagenome</name>
    <dbReference type="NCBI Taxonomy" id="410659"/>
    <lineage>
        <taxon>unclassified sequences</taxon>
        <taxon>metagenomes</taxon>
        <taxon>ecological metagenomes</taxon>
    </lineage>
</organism>
<protein>
    <submittedName>
        <fullName evidence="9">Binding-protein-dependent transport system inner membrane component</fullName>
    </submittedName>
</protein>
<evidence type="ECO:0000259" key="8">
    <source>
        <dbReference type="PROSITE" id="PS50928"/>
    </source>
</evidence>
<dbReference type="InterPro" id="IPR000515">
    <property type="entry name" value="MetI-like"/>
</dbReference>
<evidence type="ECO:0000256" key="3">
    <source>
        <dbReference type="ARBA" id="ARBA00022475"/>
    </source>
</evidence>
<feature type="transmembrane region" description="Helical" evidence="7">
    <location>
        <begin position="102"/>
        <end position="123"/>
    </location>
</feature>
<dbReference type="PANTHER" id="PTHR30183">
    <property type="entry name" value="MOLYBDENUM TRANSPORT SYSTEM PERMEASE PROTEIN MODB"/>
    <property type="match status" value="1"/>
</dbReference>
<accession>T1B6F1</accession>
<evidence type="ECO:0000313" key="9">
    <source>
        <dbReference type="EMBL" id="EQD48519.1"/>
    </source>
</evidence>
<evidence type="ECO:0000256" key="7">
    <source>
        <dbReference type="SAM" id="Phobius"/>
    </source>
</evidence>
<evidence type="ECO:0000256" key="4">
    <source>
        <dbReference type="ARBA" id="ARBA00022692"/>
    </source>
</evidence>
<dbReference type="InterPro" id="IPR035906">
    <property type="entry name" value="MetI-like_sf"/>
</dbReference>
<dbReference type="Pfam" id="PF00528">
    <property type="entry name" value="BPD_transp_1"/>
    <property type="match status" value="1"/>
</dbReference>
<dbReference type="SUPFAM" id="SSF161098">
    <property type="entry name" value="MetI-like"/>
    <property type="match status" value="1"/>
</dbReference>